<name>A0ABW1IPL7_9BACL</name>
<evidence type="ECO:0000313" key="5">
    <source>
        <dbReference type="Proteomes" id="UP001596250"/>
    </source>
</evidence>
<dbReference type="Pfam" id="PF01551">
    <property type="entry name" value="Peptidase_M23"/>
    <property type="match status" value="1"/>
</dbReference>
<keyword evidence="1 2" id="KW-0732">Signal</keyword>
<evidence type="ECO:0000256" key="2">
    <source>
        <dbReference type="SAM" id="SignalP"/>
    </source>
</evidence>
<dbReference type="PANTHER" id="PTHR21666">
    <property type="entry name" value="PEPTIDASE-RELATED"/>
    <property type="match status" value="1"/>
</dbReference>
<dbReference type="GO" id="GO:0016787">
    <property type="term" value="F:hydrolase activity"/>
    <property type="evidence" value="ECO:0007669"/>
    <property type="project" value="UniProtKB-KW"/>
</dbReference>
<dbReference type="EMBL" id="JBHSQV010000147">
    <property type="protein sequence ID" value="MFC5987006.1"/>
    <property type="molecule type" value="Genomic_DNA"/>
</dbReference>
<dbReference type="InterPro" id="IPR050570">
    <property type="entry name" value="Cell_wall_metabolism_enzyme"/>
</dbReference>
<dbReference type="EC" id="3.4.24.-" evidence="4"/>
<dbReference type="Proteomes" id="UP001596250">
    <property type="component" value="Unassembled WGS sequence"/>
</dbReference>
<comment type="caution">
    <text evidence="4">The sequence shown here is derived from an EMBL/GenBank/DDBJ whole genome shotgun (WGS) entry which is preliminary data.</text>
</comment>
<evidence type="ECO:0000256" key="1">
    <source>
        <dbReference type="ARBA" id="ARBA00022729"/>
    </source>
</evidence>
<dbReference type="RefSeq" id="WP_379894327.1">
    <property type="nucleotide sequence ID" value="NZ_CBCSCT010000058.1"/>
</dbReference>
<feature type="chain" id="PRO_5045338740" evidence="2">
    <location>
        <begin position="31"/>
        <end position="342"/>
    </location>
</feature>
<reference evidence="5" key="1">
    <citation type="journal article" date="2019" name="Int. J. Syst. Evol. Microbiol.">
        <title>The Global Catalogue of Microorganisms (GCM) 10K type strain sequencing project: providing services to taxonomists for standard genome sequencing and annotation.</title>
        <authorList>
            <consortium name="The Broad Institute Genomics Platform"/>
            <consortium name="The Broad Institute Genome Sequencing Center for Infectious Disease"/>
            <person name="Wu L."/>
            <person name="Ma J."/>
        </authorList>
    </citation>
    <scope>NUCLEOTIDE SEQUENCE [LARGE SCALE GENOMIC DNA]</scope>
    <source>
        <strain evidence="5">CCM 8749</strain>
    </source>
</reference>
<organism evidence="4 5">
    <name type="scientific">Marinicrinis lubricantis</name>
    <dbReference type="NCBI Taxonomy" id="2086470"/>
    <lineage>
        <taxon>Bacteria</taxon>
        <taxon>Bacillati</taxon>
        <taxon>Bacillota</taxon>
        <taxon>Bacilli</taxon>
        <taxon>Bacillales</taxon>
        <taxon>Paenibacillaceae</taxon>
    </lineage>
</organism>
<evidence type="ECO:0000313" key="4">
    <source>
        <dbReference type="EMBL" id="MFC5987006.1"/>
    </source>
</evidence>
<accession>A0ABW1IPL7</accession>
<protein>
    <submittedName>
        <fullName evidence="4">M23 family metallopeptidase</fullName>
        <ecNumber evidence="4">3.4.24.-</ecNumber>
    </submittedName>
</protein>
<feature type="domain" description="M23ase beta-sheet core" evidence="3">
    <location>
        <begin position="217"/>
        <end position="319"/>
    </location>
</feature>
<proteinExistence type="predicted"/>
<keyword evidence="4" id="KW-0378">Hydrolase</keyword>
<sequence>MKRLYRSLRLPLCVLLTITLLWTAVNSAQAAESVKLSPEQQRYERRLLFENISLMTGIPWYCLAAVDQYERTLSSANPKKYPKREGLIAIRFPDEKWAGPFNPNPQDTDLRTIRMFGGIGQDGDGDGKADIKNDTDVLYTFAMEFLQKGYSDEDFTISLWDYYHNPRSVKRIDQFAKIYRHFDTLELTRHVFTLPLRSNYSYRSTWGDARGWGGRRIHEGTDIFANHGVPVRSTSYGIIEIKGWNKYGGWRVGIRDIHNIYHYYAHLSGFNKGIEEGTIVQPGDVVGWVGSSGYGKPGTQGKFPPHLHYGLYRDSGLVDWSFDPYPSLKQWEREEYRAKRKK</sequence>
<dbReference type="Gene3D" id="2.70.70.10">
    <property type="entry name" value="Glucose Permease (Domain IIA)"/>
    <property type="match status" value="1"/>
</dbReference>
<evidence type="ECO:0000259" key="3">
    <source>
        <dbReference type="Pfam" id="PF01551"/>
    </source>
</evidence>
<keyword evidence="5" id="KW-1185">Reference proteome</keyword>
<gene>
    <name evidence="4" type="ORF">ACFPXP_11340</name>
</gene>
<dbReference type="CDD" id="cd12797">
    <property type="entry name" value="M23_peptidase"/>
    <property type="match status" value="1"/>
</dbReference>
<dbReference type="SUPFAM" id="SSF51261">
    <property type="entry name" value="Duplicated hybrid motif"/>
    <property type="match status" value="1"/>
</dbReference>
<feature type="signal peptide" evidence="2">
    <location>
        <begin position="1"/>
        <end position="30"/>
    </location>
</feature>
<dbReference type="InterPro" id="IPR011055">
    <property type="entry name" value="Dup_hybrid_motif"/>
</dbReference>
<dbReference type="PANTHER" id="PTHR21666:SF289">
    <property type="entry name" value="L-ALA--D-GLU ENDOPEPTIDASE"/>
    <property type="match status" value="1"/>
</dbReference>
<dbReference type="InterPro" id="IPR016047">
    <property type="entry name" value="M23ase_b-sheet_dom"/>
</dbReference>